<evidence type="ECO:0000313" key="1">
    <source>
        <dbReference type="EMBL" id="GGU65856.1"/>
    </source>
</evidence>
<sequence length="57" mass="6216">MSGLCRPVTRAEAGHGPRECEDLVVAVVRGRRVLNYNEPKAAVLQLTDRVIVIKSTA</sequence>
<proteinExistence type="predicted"/>
<reference evidence="1" key="2">
    <citation type="submission" date="2020-09" db="EMBL/GenBank/DDBJ databases">
        <authorList>
            <person name="Sun Q."/>
            <person name="Ohkuma M."/>
        </authorList>
    </citation>
    <scope>NUCLEOTIDE SEQUENCE</scope>
    <source>
        <strain evidence="1">JCM 4434</strain>
    </source>
</reference>
<gene>
    <name evidence="1" type="ORF">GCM10010502_15990</name>
</gene>
<evidence type="ECO:0000313" key="2">
    <source>
        <dbReference type="Proteomes" id="UP000610124"/>
    </source>
</evidence>
<accession>A0A8H9LNP2</accession>
<organism evidence="1 2">
    <name type="scientific">Kitasatospora aureofaciens</name>
    <name type="common">Streptomyces aureofaciens</name>
    <dbReference type="NCBI Taxonomy" id="1894"/>
    <lineage>
        <taxon>Bacteria</taxon>
        <taxon>Bacillati</taxon>
        <taxon>Actinomycetota</taxon>
        <taxon>Actinomycetes</taxon>
        <taxon>Kitasatosporales</taxon>
        <taxon>Streptomycetaceae</taxon>
        <taxon>Kitasatospora</taxon>
    </lineage>
</organism>
<dbReference type="AlphaFoldDB" id="A0A8H9LNP2"/>
<name>A0A8H9LNP2_KITAU</name>
<dbReference type="GeneID" id="97484758"/>
<dbReference type="Proteomes" id="UP000610124">
    <property type="component" value="Unassembled WGS sequence"/>
</dbReference>
<comment type="caution">
    <text evidence="1">The sequence shown here is derived from an EMBL/GenBank/DDBJ whole genome shotgun (WGS) entry which is preliminary data.</text>
</comment>
<dbReference type="EMBL" id="BMUB01000003">
    <property type="protein sequence ID" value="GGU65856.1"/>
    <property type="molecule type" value="Genomic_DNA"/>
</dbReference>
<reference evidence="1" key="1">
    <citation type="journal article" date="2014" name="Int. J. Syst. Evol. Microbiol.">
        <title>Complete genome sequence of Corynebacterium casei LMG S-19264T (=DSM 44701T), isolated from a smear-ripened cheese.</title>
        <authorList>
            <consortium name="US DOE Joint Genome Institute (JGI-PGF)"/>
            <person name="Walter F."/>
            <person name="Albersmeier A."/>
            <person name="Kalinowski J."/>
            <person name="Ruckert C."/>
        </authorList>
    </citation>
    <scope>NUCLEOTIDE SEQUENCE</scope>
    <source>
        <strain evidence="1">JCM 4434</strain>
    </source>
</reference>
<dbReference type="RefSeq" id="WP_370863234.1">
    <property type="nucleotide sequence ID" value="NZ_BMUB01000003.1"/>
</dbReference>
<protein>
    <submittedName>
        <fullName evidence="1">Uncharacterized protein</fullName>
    </submittedName>
</protein>